<keyword evidence="2" id="KW-0378">Hydrolase</keyword>
<dbReference type="GO" id="GO:0035888">
    <property type="term" value="F:isoguanine deaminase activity"/>
    <property type="evidence" value="ECO:0007669"/>
    <property type="project" value="TreeGrafter"/>
</dbReference>
<feature type="domain" description="Amidohydrolase 3" evidence="3">
    <location>
        <begin position="40"/>
        <end position="401"/>
    </location>
</feature>
<evidence type="ECO:0000256" key="2">
    <source>
        <dbReference type="ARBA" id="ARBA00022801"/>
    </source>
</evidence>
<dbReference type="InterPro" id="IPR011059">
    <property type="entry name" value="Metal-dep_hydrolase_composite"/>
</dbReference>
<dbReference type="Gene3D" id="2.30.40.10">
    <property type="entry name" value="Urease, subunit C, domain 1"/>
    <property type="match status" value="1"/>
</dbReference>
<keyword evidence="1" id="KW-0479">Metal-binding</keyword>
<dbReference type="InterPro" id="IPR013108">
    <property type="entry name" value="Amidohydro_3"/>
</dbReference>
<dbReference type="AlphaFoldDB" id="A0A7C1K2M8"/>
<dbReference type="NCBIfam" id="NF006685">
    <property type="entry name" value="PRK09230.1"/>
    <property type="match status" value="1"/>
</dbReference>
<dbReference type="SUPFAM" id="SSF51338">
    <property type="entry name" value="Composite domain of metallo-dependent hydrolases"/>
    <property type="match status" value="1"/>
</dbReference>
<evidence type="ECO:0000256" key="1">
    <source>
        <dbReference type="ARBA" id="ARBA00022723"/>
    </source>
</evidence>
<dbReference type="GO" id="GO:0046872">
    <property type="term" value="F:metal ion binding"/>
    <property type="evidence" value="ECO:0007669"/>
    <property type="project" value="UniProtKB-KW"/>
</dbReference>
<dbReference type="InterPro" id="IPR032466">
    <property type="entry name" value="Metal_Hydrolase"/>
</dbReference>
<dbReference type="InterPro" id="IPR052349">
    <property type="entry name" value="Metallo-hydrolase_Enzymes"/>
</dbReference>
<dbReference type="PANTHER" id="PTHR32027">
    <property type="entry name" value="CYTOSINE DEAMINASE"/>
    <property type="match status" value="1"/>
</dbReference>
<dbReference type="Gene3D" id="3.20.20.140">
    <property type="entry name" value="Metal-dependent hydrolases"/>
    <property type="match status" value="1"/>
</dbReference>
<gene>
    <name evidence="4" type="primary">codA</name>
    <name evidence="4" type="ORF">ENP47_06875</name>
</gene>
<dbReference type="GO" id="GO:0004131">
    <property type="term" value="F:cytosine deaminase activity"/>
    <property type="evidence" value="ECO:0007669"/>
    <property type="project" value="TreeGrafter"/>
</dbReference>
<dbReference type="PANTHER" id="PTHR32027:SF0">
    <property type="entry name" value="CYTOSINE DEAMINASE"/>
    <property type="match status" value="1"/>
</dbReference>
<organism evidence="4">
    <name type="scientific">Thermomicrobium roseum</name>
    <dbReference type="NCBI Taxonomy" id="500"/>
    <lineage>
        <taxon>Bacteria</taxon>
        <taxon>Pseudomonadati</taxon>
        <taxon>Thermomicrobiota</taxon>
        <taxon>Thermomicrobia</taxon>
        <taxon>Thermomicrobiales</taxon>
        <taxon>Thermomicrobiaceae</taxon>
        <taxon>Thermomicrobium</taxon>
    </lineage>
</organism>
<sequence length="433" mass="48085">MTYDLIVRRARLRDGRLVDIGVAEGRIVAIETELAGEATETIDAAGRLLSPPLIEPHCHLDAALTEGLAGHNESGTLLEGIQRWAQTKPQLTVEAVKERAKRTIEWYASQGTLVIRSHVDVCDPNFVGLRALLEVREEMRHLVDLQLVAFPQEGILSYPRGAELLEEALRMGCDVVGAIPHYETTREMGVESLRIAFELAERYDRPLDAHCDETDDDQSRFVEVMAAETIRRGLQGRIVASHTTAMGSYNNAYAFKLFGWLKRAELSIIANPPDNSILQGRFDTYPKRRGMTRVKELLAFGINVAFGHDSVMDPWYPLGTGNMLHAAWLGLHMAQLSGYDEIPLVWDLVTTNAAKALGILDRYGIEIGKPADFVIFDAASDRDALRMLAPALWCVKGGRVVSRATAPRVEVWRGEDFVTIRYERPGEGLVLGG</sequence>
<dbReference type="GO" id="GO:0006209">
    <property type="term" value="P:cytosine catabolic process"/>
    <property type="evidence" value="ECO:0007669"/>
    <property type="project" value="TreeGrafter"/>
</dbReference>
<dbReference type="FunFam" id="3.20.20.140:FF:000019">
    <property type="entry name" value="Cytosine deaminase"/>
    <property type="match status" value="1"/>
</dbReference>
<dbReference type="Pfam" id="PF07969">
    <property type="entry name" value="Amidohydro_3"/>
    <property type="match status" value="1"/>
</dbReference>
<accession>A0A7C1K2M8</accession>
<name>A0A7C1K2M8_THERO</name>
<proteinExistence type="predicted"/>
<protein>
    <submittedName>
        <fullName evidence="4">Cytosine deaminase</fullName>
    </submittedName>
</protein>
<dbReference type="CDD" id="cd01293">
    <property type="entry name" value="Bact_CD"/>
    <property type="match status" value="1"/>
</dbReference>
<comment type="caution">
    <text evidence="4">The sequence shown here is derived from an EMBL/GenBank/DDBJ whole genome shotgun (WGS) entry which is preliminary data.</text>
</comment>
<reference evidence="4" key="1">
    <citation type="journal article" date="2020" name="mSystems">
        <title>Genome- and Community-Level Interaction Insights into Carbon Utilization and Element Cycling Functions of Hydrothermarchaeota in Hydrothermal Sediment.</title>
        <authorList>
            <person name="Zhou Z."/>
            <person name="Liu Y."/>
            <person name="Xu W."/>
            <person name="Pan J."/>
            <person name="Luo Z.H."/>
            <person name="Li M."/>
        </authorList>
    </citation>
    <scope>NUCLEOTIDE SEQUENCE [LARGE SCALE GENOMIC DNA]</scope>
    <source>
        <strain evidence="4">SpSt-222</strain>
    </source>
</reference>
<dbReference type="SUPFAM" id="SSF51556">
    <property type="entry name" value="Metallo-dependent hydrolases"/>
    <property type="match status" value="1"/>
</dbReference>
<evidence type="ECO:0000313" key="4">
    <source>
        <dbReference type="EMBL" id="HEF65303.1"/>
    </source>
</evidence>
<dbReference type="NCBIfam" id="NF005748">
    <property type="entry name" value="PRK07572.1"/>
    <property type="match status" value="1"/>
</dbReference>
<evidence type="ECO:0000259" key="3">
    <source>
        <dbReference type="Pfam" id="PF07969"/>
    </source>
</evidence>
<dbReference type="EMBL" id="DSJL01000011">
    <property type="protein sequence ID" value="HEF65303.1"/>
    <property type="molecule type" value="Genomic_DNA"/>
</dbReference>